<dbReference type="Pfam" id="PF11066">
    <property type="entry name" value="DUF2867"/>
    <property type="match status" value="1"/>
</dbReference>
<evidence type="ECO:0000256" key="1">
    <source>
        <dbReference type="SAM" id="Phobius"/>
    </source>
</evidence>
<evidence type="ECO:0000313" key="4">
    <source>
        <dbReference type="Proteomes" id="UP000289859"/>
    </source>
</evidence>
<name>A0A4Q0NW05_9FLAO</name>
<dbReference type="Pfam" id="PF13460">
    <property type="entry name" value="NAD_binding_10"/>
    <property type="match status" value="1"/>
</dbReference>
<evidence type="ECO:0000259" key="2">
    <source>
        <dbReference type="Pfam" id="PF13460"/>
    </source>
</evidence>
<dbReference type="InterPro" id="IPR021295">
    <property type="entry name" value="DUF2867"/>
</dbReference>
<reference evidence="3 4" key="1">
    <citation type="submission" date="2018-07" db="EMBL/GenBank/DDBJ databases">
        <title>Leeuwenhoekiella genomics.</title>
        <authorList>
            <person name="Tahon G."/>
            <person name="Willems A."/>
        </authorList>
    </citation>
    <scope>NUCLEOTIDE SEQUENCE [LARGE SCALE GENOMIC DNA]</scope>
    <source>
        <strain evidence="3 4">LMG 29608</strain>
    </source>
</reference>
<keyword evidence="1" id="KW-0472">Membrane</keyword>
<proteinExistence type="predicted"/>
<dbReference type="PANTHER" id="PTHR48079">
    <property type="entry name" value="PROTEIN YEEZ"/>
    <property type="match status" value="1"/>
</dbReference>
<sequence>MKILLTGANGYIGMRLLPLLLEQRHEVICAVRDSKRLSVSPKIREKIQVVEIDFLADPDTSKLPKDLDAAYYLIHSMTSSTSDFDEKEELSAKNFNTYLAETNCKQVIYLSGIVNEENLSKHLSSRKKVEDTLYKGRFNLTVLRAAIIVGSGSSSFEIIRDLCEKLPVMITPKWVKTSCQPIAIRNVLQYLSGVLGNEKCYNESFDIGGPDILSYKQMMLLYAKVRELSLTIIDVPVMTPKVSSYWLYFVTSTSYKLALNLVDSMRIEVISKDTRLQKMLQVKPINYMDAIRLAFEKIEQNQVVSSWKDSMVSGRFRKDLNHYIKVPEYGCLKDRQSIKLENPEQALKNIWSIGGKRGWYYANTLWKIRGFLDKVAGGVGLRRGRTHDNELYEGDSLDFWRVLLADKEEKRLLLFAEMKVPGEAWLDWEIDDNNILHQTATFRPRGLWGRLYWFSMLPFHYFIFGGMIRNISSYQPKEKKLLNT</sequence>
<dbReference type="Proteomes" id="UP000289859">
    <property type="component" value="Unassembled WGS sequence"/>
</dbReference>
<keyword evidence="1" id="KW-1133">Transmembrane helix</keyword>
<evidence type="ECO:0000313" key="3">
    <source>
        <dbReference type="EMBL" id="RXG14434.1"/>
    </source>
</evidence>
<comment type="caution">
    <text evidence="3">The sequence shown here is derived from an EMBL/GenBank/DDBJ whole genome shotgun (WGS) entry which is preliminary data.</text>
</comment>
<keyword evidence="4" id="KW-1185">Reference proteome</keyword>
<dbReference type="EMBL" id="QOVK01000023">
    <property type="protein sequence ID" value="RXG14434.1"/>
    <property type="molecule type" value="Genomic_DNA"/>
</dbReference>
<organism evidence="3 4">
    <name type="scientific">Leeuwenhoekiella polynyae</name>
    <dbReference type="NCBI Taxonomy" id="1550906"/>
    <lineage>
        <taxon>Bacteria</taxon>
        <taxon>Pseudomonadati</taxon>
        <taxon>Bacteroidota</taxon>
        <taxon>Flavobacteriia</taxon>
        <taxon>Flavobacteriales</taxon>
        <taxon>Flavobacteriaceae</taxon>
        <taxon>Leeuwenhoekiella</taxon>
    </lineage>
</organism>
<dbReference type="InterPro" id="IPR016040">
    <property type="entry name" value="NAD(P)-bd_dom"/>
</dbReference>
<dbReference type="GO" id="GO:0005737">
    <property type="term" value="C:cytoplasm"/>
    <property type="evidence" value="ECO:0007669"/>
    <property type="project" value="TreeGrafter"/>
</dbReference>
<dbReference type="AlphaFoldDB" id="A0A4Q0NW05"/>
<dbReference type="RefSeq" id="WP_128766800.1">
    <property type="nucleotide sequence ID" value="NZ_JBHUOO010000023.1"/>
</dbReference>
<dbReference type="SUPFAM" id="SSF51735">
    <property type="entry name" value="NAD(P)-binding Rossmann-fold domains"/>
    <property type="match status" value="1"/>
</dbReference>
<dbReference type="InterPro" id="IPR036291">
    <property type="entry name" value="NAD(P)-bd_dom_sf"/>
</dbReference>
<protein>
    <recommendedName>
        <fullName evidence="2">NAD(P)-binding domain-containing protein</fullName>
    </recommendedName>
</protein>
<dbReference type="InterPro" id="IPR051783">
    <property type="entry name" value="NAD(P)-dependent_oxidoreduct"/>
</dbReference>
<dbReference type="PANTHER" id="PTHR48079:SF6">
    <property type="entry name" value="NAD(P)-BINDING DOMAIN-CONTAINING PROTEIN-RELATED"/>
    <property type="match status" value="1"/>
</dbReference>
<gene>
    <name evidence="3" type="ORF">DSM02_3568</name>
</gene>
<feature type="domain" description="NAD(P)-binding" evidence="2">
    <location>
        <begin position="7"/>
        <end position="129"/>
    </location>
</feature>
<feature type="transmembrane region" description="Helical" evidence="1">
    <location>
        <begin position="451"/>
        <end position="471"/>
    </location>
</feature>
<accession>A0A4Q0NW05</accession>
<dbReference type="GO" id="GO:0004029">
    <property type="term" value="F:aldehyde dehydrogenase (NAD+) activity"/>
    <property type="evidence" value="ECO:0007669"/>
    <property type="project" value="TreeGrafter"/>
</dbReference>
<dbReference type="Gene3D" id="3.40.50.720">
    <property type="entry name" value="NAD(P)-binding Rossmann-like Domain"/>
    <property type="match status" value="1"/>
</dbReference>
<dbReference type="OrthoDB" id="9774199at2"/>
<keyword evidence="1" id="KW-0812">Transmembrane</keyword>